<dbReference type="EMBL" id="CAJVQB010117485">
    <property type="protein sequence ID" value="CAG8852898.1"/>
    <property type="molecule type" value="Genomic_DNA"/>
</dbReference>
<comment type="caution">
    <text evidence="1">The sequence shown here is derived from an EMBL/GenBank/DDBJ whole genome shotgun (WGS) entry which is preliminary data.</text>
</comment>
<name>A0ABN7XEQ9_GIGMA</name>
<feature type="non-terminal residue" evidence="1">
    <location>
        <position position="1"/>
    </location>
</feature>
<accession>A0ABN7XEQ9</accession>
<organism evidence="1 2">
    <name type="scientific">Gigaspora margarita</name>
    <dbReference type="NCBI Taxonomy" id="4874"/>
    <lineage>
        <taxon>Eukaryota</taxon>
        <taxon>Fungi</taxon>
        <taxon>Fungi incertae sedis</taxon>
        <taxon>Mucoromycota</taxon>
        <taxon>Glomeromycotina</taxon>
        <taxon>Glomeromycetes</taxon>
        <taxon>Diversisporales</taxon>
        <taxon>Gigasporaceae</taxon>
        <taxon>Gigaspora</taxon>
    </lineage>
</organism>
<gene>
    <name evidence="1" type="ORF">GMARGA_LOCUS41719</name>
</gene>
<evidence type="ECO:0000313" key="2">
    <source>
        <dbReference type="Proteomes" id="UP000789901"/>
    </source>
</evidence>
<keyword evidence="2" id="KW-1185">Reference proteome</keyword>
<feature type="non-terminal residue" evidence="1">
    <location>
        <position position="112"/>
    </location>
</feature>
<sequence length="112" mass="12721">TEKNEIINLAVKLIWNAIEKSVSSVIFNDETATVLSHSRSYSIIIELDETDSVIIKGETYRKLKEKEIHDNGLKPLKVSVDDSQPFRNAPTNINTFKAINFTRDDSQTLNNQ</sequence>
<protein>
    <submittedName>
        <fullName evidence="1">4430_t:CDS:1</fullName>
    </submittedName>
</protein>
<reference evidence="1 2" key="1">
    <citation type="submission" date="2021-06" db="EMBL/GenBank/DDBJ databases">
        <authorList>
            <person name="Kallberg Y."/>
            <person name="Tangrot J."/>
            <person name="Rosling A."/>
        </authorList>
    </citation>
    <scope>NUCLEOTIDE SEQUENCE [LARGE SCALE GENOMIC DNA]</scope>
    <source>
        <strain evidence="1 2">120-4 pot B 10/14</strain>
    </source>
</reference>
<evidence type="ECO:0000313" key="1">
    <source>
        <dbReference type="EMBL" id="CAG8852898.1"/>
    </source>
</evidence>
<proteinExistence type="predicted"/>
<dbReference type="Proteomes" id="UP000789901">
    <property type="component" value="Unassembled WGS sequence"/>
</dbReference>